<dbReference type="OMA" id="GAYYYPI"/>
<feature type="compositionally biased region" description="Acidic residues" evidence="4">
    <location>
        <begin position="512"/>
        <end position="527"/>
    </location>
</feature>
<dbReference type="HOGENOM" id="CLU_021991_1_1_1"/>
<feature type="region of interest" description="Disordered" evidence="4">
    <location>
        <begin position="135"/>
        <end position="164"/>
    </location>
</feature>
<protein>
    <submittedName>
        <fullName evidence="5">Uncharacterized protein</fullName>
    </submittedName>
</protein>
<dbReference type="OrthoDB" id="10260285at2759"/>
<sequence length="556" mass="62406">MAALDSKQFKQDLVVSIRYRNDLPPPPMPPKLLDVDTGGLSQYLTPGYASGLAKREDPNIEVDAEGGMPIDMIGVPGYFLGDESAIMAPEVTPVLDPADLALLLTLDQIKSQGAHDNVSFLRKTQYMTASQLSATTNPFVSSTPAKPKPTLKSAPPPPVAKDDKENIKRHIQKGFDIAYPESIPYNPPEAKANPITQQERDAWTNPVHPDNPRLKPVGFYPILPDVEAYTDVGGSWYAVKFDKAPLGTYRGRKDDRLDAALLGASENKAKHAEWLAKKNAYESNPELYEEPGPEPYVWTLYTPKQHDVSSRIQRIFDDSNPNKDDSELIERLLEESADDTLRLPFERNRIYQNVVQTTMGQTEAMALSIIEPDNLPEYSRFRKQGPAAYYYPIIERVRLKADRGNLGKTPAQAQAQAHEEELADQVMISFREARDDEQYRRTRFRAQFDPAFAAEAEQLEQANEAYEEALRAEELLAQQAELQASAQDVTMQEATDEEHAQVSTNGVSRRDEDDDDDEEGEDDDDDDGGARVNGRSRREVVDDDDDDDDDEEMRDD</sequence>
<dbReference type="PANTHER" id="PTHR23188">
    <property type="entry name" value="RNA POLYMERASE II-ASSOCIATED FACTOR 1 HOMOLOG"/>
    <property type="match status" value="1"/>
</dbReference>
<dbReference type="GO" id="GO:0003682">
    <property type="term" value="F:chromatin binding"/>
    <property type="evidence" value="ECO:0007669"/>
    <property type="project" value="TreeGrafter"/>
</dbReference>
<keyword evidence="3" id="KW-0539">Nucleus</keyword>
<keyword evidence="6" id="KW-1185">Reference proteome</keyword>
<dbReference type="VEuPathDB" id="FungiDB:PV10_07024"/>
<accession>A0A0D1ZS80</accession>
<dbReference type="AlphaFoldDB" id="A0A0D1ZS80"/>
<proteinExistence type="inferred from homology"/>
<comment type="similarity">
    <text evidence="2">Belongs to the PAF1 family.</text>
</comment>
<reference evidence="5 6" key="1">
    <citation type="submission" date="2015-01" db="EMBL/GenBank/DDBJ databases">
        <title>The Genome Sequence of Exophiala mesophila CBS40295.</title>
        <authorList>
            <consortium name="The Broad Institute Genomics Platform"/>
            <person name="Cuomo C."/>
            <person name="de Hoog S."/>
            <person name="Gorbushina A."/>
            <person name="Stielow B."/>
            <person name="Teixiera M."/>
            <person name="Abouelleil A."/>
            <person name="Chapman S.B."/>
            <person name="Priest M."/>
            <person name="Young S.K."/>
            <person name="Wortman J."/>
            <person name="Nusbaum C."/>
            <person name="Birren B."/>
        </authorList>
    </citation>
    <scope>NUCLEOTIDE SEQUENCE [LARGE SCALE GENOMIC DNA]</scope>
    <source>
        <strain evidence="5 6">CBS 40295</strain>
    </source>
</reference>
<dbReference type="GO" id="GO:0006368">
    <property type="term" value="P:transcription elongation by RNA polymerase II"/>
    <property type="evidence" value="ECO:0007669"/>
    <property type="project" value="InterPro"/>
</dbReference>
<dbReference type="EMBL" id="KN847524">
    <property type="protein sequence ID" value="KIV89638.1"/>
    <property type="molecule type" value="Genomic_DNA"/>
</dbReference>
<feature type="region of interest" description="Disordered" evidence="4">
    <location>
        <begin position="483"/>
        <end position="556"/>
    </location>
</feature>
<evidence type="ECO:0000256" key="3">
    <source>
        <dbReference type="ARBA" id="ARBA00023242"/>
    </source>
</evidence>
<dbReference type="GO" id="GO:0000993">
    <property type="term" value="F:RNA polymerase II complex binding"/>
    <property type="evidence" value="ECO:0007669"/>
    <property type="project" value="TreeGrafter"/>
</dbReference>
<organism evidence="5 6">
    <name type="scientific">Exophiala mesophila</name>
    <name type="common">Black yeast-like fungus</name>
    <dbReference type="NCBI Taxonomy" id="212818"/>
    <lineage>
        <taxon>Eukaryota</taxon>
        <taxon>Fungi</taxon>
        <taxon>Dikarya</taxon>
        <taxon>Ascomycota</taxon>
        <taxon>Pezizomycotina</taxon>
        <taxon>Eurotiomycetes</taxon>
        <taxon>Chaetothyriomycetidae</taxon>
        <taxon>Chaetothyriales</taxon>
        <taxon>Herpotrichiellaceae</taxon>
        <taxon>Exophiala</taxon>
    </lineage>
</organism>
<gene>
    <name evidence="5" type="ORF">PV10_07024</name>
</gene>
<name>A0A0D1ZS80_EXOME</name>
<dbReference type="GO" id="GO:0016593">
    <property type="term" value="C:Cdc73/Paf1 complex"/>
    <property type="evidence" value="ECO:0007669"/>
    <property type="project" value="InterPro"/>
</dbReference>
<feature type="compositionally biased region" description="Acidic residues" evidence="4">
    <location>
        <begin position="541"/>
        <end position="556"/>
    </location>
</feature>
<feature type="compositionally biased region" description="Low complexity" evidence="4">
    <location>
        <begin position="141"/>
        <end position="153"/>
    </location>
</feature>
<dbReference type="GeneID" id="27324869"/>
<evidence type="ECO:0000256" key="4">
    <source>
        <dbReference type="SAM" id="MobiDB-lite"/>
    </source>
</evidence>
<dbReference type="STRING" id="212818.A0A0D1ZS80"/>
<evidence type="ECO:0000256" key="2">
    <source>
        <dbReference type="ARBA" id="ARBA00007560"/>
    </source>
</evidence>
<evidence type="ECO:0000256" key="1">
    <source>
        <dbReference type="ARBA" id="ARBA00004123"/>
    </source>
</evidence>
<comment type="subcellular location">
    <subcellularLocation>
        <location evidence="1">Nucleus</location>
    </subcellularLocation>
</comment>
<evidence type="ECO:0000313" key="5">
    <source>
        <dbReference type="EMBL" id="KIV89638.1"/>
    </source>
</evidence>
<dbReference type="Proteomes" id="UP000054302">
    <property type="component" value="Unassembled WGS sequence"/>
</dbReference>
<evidence type="ECO:0000313" key="6">
    <source>
        <dbReference type="Proteomes" id="UP000054302"/>
    </source>
</evidence>
<dbReference type="RefSeq" id="XP_016221212.1">
    <property type="nucleotide sequence ID" value="XM_016371880.1"/>
</dbReference>
<dbReference type="PANTHER" id="PTHR23188:SF12">
    <property type="entry name" value="RNA POLYMERASE II-ASSOCIATED FACTOR 1 HOMOLOG"/>
    <property type="match status" value="1"/>
</dbReference>
<dbReference type="InterPro" id="IPR007133">
    <property type="entry name" value="RNA_pol_II-assoc_Paf1"/>
</dbReference>
<dbReference type="Pfam" id="PF03985">
    <property type="entry name" value="Paf1"/>
    <property type="match status" value="1"/>
</dbReference>